<proteinExistence type="predicted"/>
<accession>A0A7G6WWI5</accession>
<evidence type="ECO:0000313" key="3">
    <source>
        <dbReference type="Proteomes" id="UP000515563"/>
    </source>
</evidence>
<feature type="compositionally biased region" description="Polar residues" evidence="1">
    <location>
        <begin position="41"/>
        <end position="51"/>
    </location>
</feature>
<gene>
    <name evidence="2" type="ORF">F1D05_11165</name>
</gene>
<dbReference type="KEGG" id="kqi:F1D05_11165"/>
<evidence type="ECO:0000313" key="2">
    <source>
        <dbReference type="EMBL" id="QNE18350.1"/>
    </source>
</evidence>
<feature type="compositionally biased region" description="Low complexity" evidence="1">
    <location>
        <begin position="13"/>
        <end position="30"/>
    </location>
</feature>
<sequence>MSTALLVGTAACSSDKSAPSSSSSSSSSSSDKPDAAATAGKPSTSQPTAKSSDGAGPTTPLKASEVVAGLTGAGYKCSNDGTYAICTSGPAAVWVLTGDHPRPPVVSLHSAGPVATASAAIAKALPQALEIAHIGQSQEITDWFAKQNGKTSGQLSTGDWQVDYSAEVDTEEPGAHLSLMDKLCKANCTAE</sequence>
<dbReference type="EMBL" id="CP043661">
    <property type="protein sequence ID" value="QNE18350.1"/>
    <property type="molecule type" value="Genomic_DNA"/>
</dbReference>
<reference evidence="2 3" key="2">
    <citation type="journal article" date="2020" name="Microbiol. Resour. Announc.">
        <title>Antarctic desert soil bacteria exhibit high novel natural product potential, evaluated through long-read genome sequencing and comparative genomics.</title>
        <authorList>
            <person name="Benaud N."/>
            <person name="Edwards R.J."/>
            <person name="Amos T.G."/>
            <person name="D'Agostino P.M."/>
            <person name="Gutierrez-Chavez C."/>
            <person name="Montgomery K."/>
            <person name="Nicetic I."/>
            <person name="Ferrari B.C."/>
        </authorList>
    </citation>
    <scope>NUCLEOTIDE SEQUENCE [LARGE SCALE GENOMIC DNA]</scope>
    <source>
        <strain evidence="2 3">SPB151</strain>
    </source>
</reference>
<dbReference type="Proteomes" id="UP000515563">
    <property type="component" value="Chromosome"/>
</dbReference>
<protein>
    <submittedName>
        <fullName evidence="2">Uncharacterized protein</fullName>
    </submittedName>
</protein>
<reference evidence="3" key="1">
    <citation type="submission" date="2019-09" db="EMBL/GenBank/DDBJ databases">
        <title>Antimicrobial potential of Antarctic Bacteria.</title>
        <authorList>
            <person name="Benaud N."/>
            <person name="Edwards R.J."/>
            <person name="Ferrari B.C."/>
        </authorList>
    </citation>
    <scope>NUCLEOTIDE SEQUENCE [LARGE SCALE GENOMIC DNA]</scope>
    <source>
        <strain evidence="3">SPB151</strain>
    </source>
</reference>
<keyword evidence="3" id="KW-1185">Reference proteome</keyword>
<organism evidence="2 3">
    <name type="scientific">Kribbella qitaiheensis</name>
    <dbReference type="NCBI Taxonomy" id="1544730"/>
    <lineage>
        <taxon>Bacteria</taxon>
        <taxon>Bacillati</taxon>
        <taxon>Actinomycetota</taxon>
        <taxon>Actinomycetes</taxon>
        <taxon>Propionibacteriales</taxon>
        <taxon>Kribbellaceae</taxon>
        <taxon>Kribbella</taxon>
    </lineage>
</organism>
<evidence type="ECO:0000256" key="1">
    <source>
        <dbReference type="SAM" id="MobiDB-lite"/>
    </source>
</evidence>
<feature type="region of interest" description="Disordered" evidence="1">
    <location>
        <begin position="1"/>
        <end position="60"/>
    </location>
</feature>
<dbReference type="AlphaFoldDB" id="A0A7G6WWI5"/>
<name>A0A7G6WWI5_9ACTN</name>